<comment type="similarity">
    <text evidence="2">Belongs to the cytochrome P450 family.</text>
</comment>
<dbReference type="CDD" id="cd11073">
    <property type="entry name" value="CYP76-like"/>
    <property type="match status" value="1"/>
</dbReference>
<comment type="caution">
    <text evidence="9">The sequence shown here is derived from an EMBL/GenBank/DDBJ whole genome shotgun (WGS) entry which is preliminary data.</text>
</comment>
<evidence type="ECO:0000256" key="3">
    <source>
        <dbReference type="ARBA" id="ARBA00022617"/>
    </source>
</evidence>
<keyword evidence="3 7" id="KW-0349">Heme</keyword>
<dbReference type="EMBL" id="JAEACU010000003">
    <property type="protein sequence ID" value="KAH7537983.1"/>
    <property type="molecule type" value="Genomic_DNA"/>
</dbReference>
<evidence type="ECO:0000256" key="4">
    <source>
        <dbReference type="ARBA" id="ARBA00022723"/>
    </source>
</evidence>
<dbReference type="Proteomes" id="UP000813462">
    <property type="component" value="Unassembled WGS sequence"/>
</dbReference>
<evidence type="ECO:0000256" key="6">
    <source>
        <dbReference type="ARBA" id="ARBA00023004"/>
    </source>
</evidence>
<dbReference type="GO" id="GO:0016705">
    <property type="term" value="F:oxidoreductase activity, acting on paired donors, with incorporation or reduction of molecular oxygen"/>
    <property type="evidence" value="ECO:0007669"/>
    <property type="project" value="InterPro"/>
</dbReference>
<keyword evidence="6 7" id="KW-0408">Iron</keyword>
<dbReference type="AlphaFoldDB" id="A0A978VR08"/>
<protein>
    <recommendedName>
        <fullName evidence="11">(S)-N-methylcoclaurine 3'-hydroxylase isozyme 2</fullName>
    </recommendedName>
</protein>
<dbReference type="FunFam" id="1.10.630.10:FF:000007">
    <property type="entry name" value="Cytochrome P450 76C4"/>
    <property type="match status" value="1"/>
</dbReference>
<name>A0A978VR08_ZIZJJ</name>
<evidence type="ECO:0000313" key="10">
    <source>
        <dbReference type="Proteomes" id="UP000813462"/>
    </source>
</evidence>
<proteinExistence type="inferred from homology"/>
<dbReference type="InterPro" id="IPR036396">
    <property type="entry name" value="Cyt_P450_sf"/>
</dbReference>
<keyword evidence="8" id="KW-0812">Transmembrane</keyword>
<gene>
    <name evidence="9" type="ORF">FEM48_Zijuj03G0151000</name>
</gene>
<dbReference type="Gene3D" id="1.10.630.10">
    <property type="entry name" value="Cytochrome P450"/>
    <property type="match status" value="2"/>
</dbReference>
<evidence type="ECO:0008006" key="11">
    <source>
        <dbReference type="Google" id="ProtNLM"/>
    </source>
</evidence>
<feature type="transmembrane region" description="Helical" evidence="8">
    <location>
        <begin position="12"/>
        <end position="35"/>
    </location>
</feature>
<keyword evidence="8" id="KW-1133">Transmembrane helix</keyword>
<dbReference type="Pfam" id="PF00067">
    <property type="entry name" value="p450"/>
    <property type="match status" value="2"/>
</dbReference>
<dbReference type="PROSITE" id="PS00086">
    <property type="entry name" value="CYTOCHROME_P450"/>
    <property type="match status" value="1"/>
</dbReference>
<evidence type="ECO:0000256" key="1">
    <source>
        <dbReference type="ARBA" id="ARBA00001971"/>
    </source>
</evidence>
<dbReference type="SUPFAM" id="SSF48264">
    <property type="entry name" value="Cytochrome P450"/>
    <property type="match status" value="2"/>
</dbReference>
<evidence type="ECO:0000313" key="9">
    <source>
        <dbReference type="EMBL" id="KAH7537983.1"/>
    </source>
</evidence>
<dbReference type="PRINTS" id="PR00463">
    <property type="entry name" value="EP450I"/>
</dbReference>
<dbReference type="GO" id="GO:0004497">
    <property type="term" value="F:monooxygenase activity"/>
    <property type="evidence" value="ECO:0007669"/>
    <property type="project" value="InterPro"/>
</dbReference>
<sequence>MDQTLFTKMVNYISLPSLPFHLLLLLLLPVIFFIWKQFTSQSVNTPPGPKPWPIVGNLPQMSKRGHISMTHFAKIYGPLISLRLGTRLHIIASSPSSAIEILKNHDRLLSARYIPEKLTGSKPKDAELSPASLMWAPSCTGHWKLLRTMCRTELFSPKAIESQTSLRASKLAEMVDFVRGREGQAVKIKDVVFTVVFNTLSNLFFSKDLTSFEEDDYSGCKGHFRKLGEVASSLNLAEFFPILAGLDLQGISKKTQMHAKLLTAEWEDIVKERKENRGKNSTSQRDFLDAMIENEFADHQINQLVMELFSAGTDTTTITVEWAMAELLKNREAMERVLEELRSVVGDQNSISESNLSQLPYLEACFKETLRLHAPVPFLLPHCAPETCEVMNYTIPKNARILVNVWAIGRDSAFWEDPLLFKPERFIGSELDFKGHNYEYLPFGAGRRICPGLPMGIRQGQLILAYLLHCFDWSFPNGEDASAIDMTEKLSLTLQMLQKIYNDKSAENRMGAISCPSHSTQMVSSFTTNEFNIFHLLFFLIIFVFLKYAGSLFSDRELPLPPGPKPWPVVGNIFQMGKKPHISITQLAEHYGPLISLRLGTQLLVVGSSPVAATEILKTNGRLLSARYVPQATPCKHDVLDRLSLVWASGSTDNWKFLRALCRNQLFSAKAIESQAILREKKVNEMVEFLRTKEGKVVDIGEVVFITVFDTLANLFFSRDFIGFRNQGIASELKELIWRMMELGTTPNIADFYPLFSRLDVQGLKKKALGCLNEMFGVWEFLIKERRESSHGHSNIKHGDFLDVFLANGFTDEQINVLFLVCKILHTFREAKNSILLLLERTEKST</sequence>
<dbReference type="InterPro" id="IPR017972">
    <property type="entry name" value="Cyt_P450_CS"/>
</dbReference>
<comment type="cofactor">
    <cofactor evidence="1 7">
        <name>heme</name>
        <dbReference type="ChEBI" id="CHEBI:30413"/>
    </cofactor>
</comment>
<feature type="binding site" description="axial binding residue" evidence="7">
    <location>
        <position position="450"/>
    </location>
    <ligand>
        <name>heme</name>
        <dbReference type="ChEBI" id="CHEBI:30413"/>
    </ligand>
    <ligandPart>
        <name>Fe</name>
        <dbReference type="ChEBI" id="CHEBI:18248"/>
    </ligandPart>
</feature>
<organism evidence="9 10">
    <name type="scientific">Ziziphus jujuba var. spinosa</name>
    <dbReference type="NCBI Taxonomy" id="714518"/>
    <lineage>
        <taxon>Eukaryota</taxon>
        <taxon>Viridiplantae</taxon>
        <taxon>Streptophyta</taxon>
        <taxon>Embryophyta</taxon>
        <taxon>Tracheophyta</taxon>
        <taxon>Spermatophyta</taxon>
        <taxon>Magnoliopsida</taxon>
        <taxon>eudicotyledons</taxon>
        <taxon>Gunneridae</taxon>
        <taxon>Pentapetalae</taxon>
        <taxon>rosids</taxon>
        <taxon>fabids</taxon>
        <taxon>Rosales</taxon>
        <taxon>Rhamnaceae</taxon>
        <taxon>Paliureae</taxon>
        <taxon>Ziziphus</taxon>
    </lineage>
</organism>
<evidence type="ECO:0000256" key="2">
    <source>
        <dbReference type="ARBA" id="ARBA00010617"/>
    </source>
</evidence>
<keyword evidence="8" id="KW-0472">Membrane</keyword>
<keyword evidence="5" id="KW-0560">Oxidoreductase</keyword>
<evidence type="ECO:0000256" key="7">
    <source>
        <dbReference type="PIRSR" id="PIRSR602401-1"/>
    </source>
</evidence>
<dbReference type="PANTHER" id="PTHR47950">
    <property type="entry name" value="CYTOCHROME P450, FAMILY 76, SUBFAMILY C, POLYPEPTIDE 5-RELATED"/>
    <property type="match status" value="1"/>
</dbReference>
<dbReference type="GO" id="GO:0020037">
    <property type="term" value="F:heme binding"/>
    <property type="evidence" value="ECO:0007669"/>
    <property type="project" value="InterPro"/>
</dbReference>
<dbReference type="PANTHER" id="PTHR47950:SF49">
    <property type="entry name" value="CYTOCHROME P450"/>
    <property type="match status" value="1"/>
</dbReference>
<evidence type="ECO:0000256" key="8">
    <source>
        <dbReference type="SAM" id="Phobius"/>
    </source>
</evidence>
<reference evidence="9" key="1">
    <citation type="journal article" date="2021" name="Front. Plant Sci.">
        <title>Chromosome-Scale Genome Assembly for Chinese Sour Jujube and Insights Into Its Genome Evolution and Domestication Signature.</title>
        <authorList>
            <person name="Shen L.-Y."/>
            <person name="Luo H."/>
            <person name="Wang X.-L."/>
            <person name="Wang X.-M."/>
            <person name="Qiu X.-J."/>
            <person name="Liu H."/>
            <person name="Zhou S.-S."/>
            <person name="Jia K.-H."/>
            <person name="Nie S."/>
            <person name="Bao Y.-T."/>
            <person name="Zhang R.-G."/>
            <person name="Yun Q.-Z."/>
            <person name="Chai Y.-H."/>
            <person name="Lu J.-Y."/>
            <person name="Li Y."/>
            <person name="Zhao S.-W."/>
            <person name="Mao J.-F."/>
            <person name="Jia S.-G."/>
            <person name="Mao Y.-M."/>
        </authorList>
    </citation>
    <scope>NUCLEOTIDE SEQUENCE</scope>
    <source>
        <strain evidence="9">AT0</strain>
        <tissue evidence="9">Leaf</tissue>
    </source>
</reference>
<dbReference type="InterPro" id="IPR001128">
    <property type="entry name" value="Cyt_P450"/>
</dbReference>
<dbReference type="GO" id="GO:0005506">
    <property type="term" value="F:iron ion binding"/>
    <property type="evidence" value="ECO:0007669"/>
    <property type="project" value="InterPro"/>
</dbReference>
<accession>A0A978VR08</accession>
<dbReference type="InterPro" id="IPR002401">
    <property type="entry name" value="Cyt_P450_E_grp-I"/>
</dbReference>
<keyword evidence="4 7" id="KW-0479">Metal-binding</keyword>
<dbReference type="PRINTS" id="PR00385">
    <property type="entry name" value="P450"/>
</dbReference>
<evidence type="ECO:0000256" key="5">
    <source>
        <dbReference type="ARBA" id="ARBA00023002"/>
    </source>
</evidence>